<dbReference type="Gramene" id="evm.model.03.1384">
    <property type="protein sequence ID" value="cds.evm.model.03.1384"/>
    <property type="gene ID" value="evm.TU.03.1384"/>
</dbReference>
<dbReference type="InterPro" id="IPR043502">
    <property type="entry name" value="DNA/RNA_pol_sf"/>
</dbReference>
<evidence type="ECO:0000256" key="1">
    <source>
        <dbReference type="SAM" id="MobiDB-lite"/>
    </source>
</evidence>
<feature type="compositionally biased region" description="Polar residues" evidence="1">
    <location>
        <begin position="286"/>
        <end position="295"/>
    </location>
</feature>
<dbReference type="AlphaFoldDB" id="A0A803P529"/>
<dbReference type="EnsemblPlants" id="evm.model.03.1384">
    <property type="protein sequence ID" value="cds.evm.model.03.1384"/>
    <property type="gene ID" value="evm.TU.03.1384"/>
</dbReference>
<evidence type="ECO:0000313" key="2">
    <source>
        <dbReference type="EnsemblPlants" id="cds.evm.model.03.1384"/>
    </source>
</evidence>
<protein>
    <recommendedName>
        <fullName evidence="4">Reverse transcriptase domain-containing protein</fullName>
    </recommendedName>
</protein>
<evidence type="ECO:0000313" key="3">
    <source>
        <dbReference type="Proteomes" id="UP000596661"/>
    </source>
</evidence>
<evidence type="ECO:0008006" key="4">
    <source>
        <dbReference type="Google" id="ProtNLM"/>
    </source>
</evidence>
<dbReference type="EMBL" id="UZAU01000300">
    <property type="status" value="NOT_ANNOTATED_CDS"/>
    <property type="molecule type" value="Genomic_DNA"/>
</dbReference>
<dbReference type="PANTHER" id="PTHR33116:SF84">
    <property type="entry name" value="RNA-DIRECTED DNA POLYMERASE"/>
    <property type="match status" value="1"/>
</dbReference>
<dbReference type="Proteomes" id="UP000596661">
    <property type="component" value="Chromosome 3"/>
</dbReference>
<feature type="region of interest" description="Disordered" evidence="1">
    <location>
        <begin position="269"/>
        <end position="303"/>
    </location>
</feature>
<dbReference type="SUPFAM" id="SSF56219">
    <property type="entry name" value="DNase I-like"/>
    <property type="match status" value="1"/>
</dbReference>
<dbReference type="Gene3D" id="3.60.10.10">
    <property type="entry name" value="Endonuclease/exonuclease/phosphatase"/>
    <property type="match status" value="1"/>
</dbReference>
<reference evidence="2" key="2">
    <citation type="submission" date="2021-03" db="UniProtKB">
        <authorList>
            <consortium name="EnsemblPlants"/>
        </authorList>
    </citation>
    <scope>IDENTIFICATION</scope>
</reference>
<name>A0A803P529_CANSA</name>
<dbReference type="SUPFAM" id="SSF56672">
    <property type="entry name" value="DNA/RNA polymerases"/>
    <property type="match status" value="1"/>
</dbReference>
<accession>A0A803P529</accession>
<sequence>MARKKRVIRKPVIELNLEDLPSIQEEIHVEEQDSEGLELIAQALQEGNIQLVNQEEDSGKCDFDVAAREKSIWADEVEQDDFVSKSQQQWKRFDAGKSLNIDAKLSFTEPISKDGMKIAQVDIDEVQEEAASWNATVVCMILGANPPLKVFEGFIRRKWGTLGIAQIYWGNKCLSVIVSTIGNPLMVDKITKERTMIKFARVLVEMEITDHPPKVTHFLNEYGQLIEQRIEYEWLPTRWEELEGGIEKKTVNVAETDKPGEKCSAGTTIVAKEKQREEGEKDGRQKGQTSDTKGNWITPRRGAHNRNVGEKYLAPAQQLNTFEVLQRQQGGAVLETKMKGDKVAQAMKAVFNCWDYYTSNVIEGRILVIWRNKFVKVDILEESNQYVHCLVKMLSLNKEFCVTFVYGSNFIEERKCLWNGLAGLQFPVKPWLIMGDFNAVFEFGDRKGRNPVTKNEVEEATNWLALGLADTLQRSGSFFTWSNNHEVNDRIYSRTDHVLKNEEWLDMFTDSSANMSWETVSDHCTCVVSSAKAGNIGIKPFKFFNFWVHHKDYKHVVMERWTKPIRSKGRRGLLIKCLRLKHRLRMFNKNSGDIEVQHAEARAKLLEANIKKRREQNRIVHFINERGELIEDYSEVVKHFVNHFRSYMGSDHLATKNVDFSNLKGNKLSLDMQVSLLKPFTRKEIKKALFSIPSSKSPGLDGFNSEFFKSMWPEIGEEFCLAILNFFESGNIPKEFNETAISLIPKTDNPSKAIDYRPIACCSTVYKCISKLICLRLAKVLPFVINQNQGAFIQNRSIAHNILIFQDLIKNYGRKITSARGTSYNLMLNGRLRLHKQTEMETFRYHPLCKKLNLVNLSFADDLLLFSKGTRAAVNHLKNALDDFCNQIGLYVNLAKSQIFFGGLQADERKEIAQVIGLEEGTFPLKYLGVPLRPTKWKMEDCGVILDKIKKHLHNWAAKHLSYAGRMQLIQTVLLGLRNYWMNIFILPQSIVKEVEKLCRFFLWGHNGKRSKIHIDSWDKIPAGTGGNSAISDLFLAQRRFRQQAVQENHCCNIQVAWVQGLVQRV</sequence>
<keyword evidence="3" id="KW-1185">Reference proteome</keyword>
<proteinExistence type="predicted"/>
<dbReference type="InterPro" id="IPR036691">
    <property type="entry name" value="Endo/exonu/phosph_ase_sf"/>
</dbReference>
<reference evidence="2" key="1">
    <citation type="submission" date="2018-11" db="EMBL/GenBank/DDBJ databases">
        <authorList>
            <person name="Grassa J C."/>
        </authorList>
    </citation>
    <scope>NUCLEOTIDE SEQUENCE [LARGE SCALE GENOMIC DNA]</scope>
</reference>
<feature type="compositionally biased region" description="Basic and acidic residues" evidence="1">
    <location>
        <begin position="271"/>
        <end position="285"/>
    </location>
</feature>
<organism evidence="2 3">
    <name type="scientific">Cannabis sativa</name>
    <name type="common">Hemp</name>
    <name type="synonym">Marijuana</name>
    <dbReference type="NCBI Taxonomy" id="3483"/>
    <lineage>
        <taxon>Eukaryota</taxon>
        <taxon>Viridiplantae</taxon>
        <taxon>Streptophyta</taxon>
        <taxon>Embryophyta</taxon>
        <taxon>Tracheophyta</taxon>
        <taxon>Spermatophyta</taxon>
        <taxon>Magnoliopsida</taxon>
        <taxon>eudicotyledons</taxon>
        <taxon>Gunneridae</taxon>
        <taxon>Pentapetalae</taxon>
        <taxon>rosids</taxon>
        <taxon>fabids</taxon>
        <taxon>Rosales</taxon>
        <taxon>Cannabaceae</taxon>
        <taxon>Cannabis</taxon>
    </lineage>
</organism>
<dbReference type="PANTHER" id="PTHR33116">
    <property type="entry name" value="REVERSE TRANSCRIPTASE ZINC-BINDING DOMAIN-CONTAINING PROTEIN-RELATED-RELATED"/>
    <property type="match status" value="1"/>
</dbReference>
<dbReference type="CDD" id="cd01650">
    <property type="entry name" value="RT_nLTR_like"/>
    <property type="match status" value="1"/>
</dbReference>